<dbReference type="InterPro" id="IPR036322">
    <property type="entry name" value="WD40_repeat_dom_sf"/>
</dbReference>
<evidence type="ECO:0000256" key="6">
    <source>
        <dbReference type="ARBA" id="ARBA00022737"/>
    </source>
</evidence>
<dbReference type="GO" id="GO:0005743">
    <property type="term" value="C:mitochondrial inner membrane"/>
    <property type="evidence" value="ECO:0007669"/>
    <property type="project" value="TreeGrafter"/>
</dbReference>
<organism evidence="13 14">
    <name type="scientific">Aspergillus rambellii</name>
    <dbReference type="NCBI Taxonomy" id="308745"/>
    <lineage>
        <taxon>Eukaryota</taxon>
        <taxon>Fungi</taxon>
        <taxon>Dikarya</taxon>
        <taxon>Ascomycota</taxon>
        <taxon>Pezizomycotina</taxon>
        <taxon>Eurotiomycetes</taxon>
        <taxon>Eurotiomycetidae</taxon>
        <taxon>Eurotiales</taxon>
        <taxon>Aspergillaceae</taxon>
        <taxon>Aspergillus</taxon>
        <taxon>Aspergillus subgen. Nidulantes</taxon>
    </lineage>
</organism>
<evidence type="ECO:0000256" key="10">
    <source>
        <dbReference type="ARBA" id="ARBA00023136"/>
    </source>
</evidence>
<dbReference type="InterPro" id="IPR001680">
    <property type="entry name" value="WD40_rpt"/>
</dbReference>
<keyword evidence="8 12" id="KW-1133">Transmembrane helix</keyword>
<accession>A0A0F8XRY4</accession>
<dbReference type="SUPFAM" id="SSF50978">
    <property type="entry name" value="WD40 repeat-like"/>
    <property type="match status" value="1"/>
</dbReference>
<dbReference type="Pfam" id="PF00400">
    <property type="entry name" value="WD40"/>
    <property type="match status" value="4"/>
</dbReference>
<comment type="subcellular location">
    <subcellularLocation>
        <location evidence="1">Mitochondrion membrane</location>
        <topology evidence="1">Multi-pass membrane protein</topology>
    </subcellularLocation>
</comment>
<feature type="transmembrane region" description="Helical" evidence="12">
    <location>
        <begin position="179"/>
        <end position="200"/>
    </location>
</feature>
<dbReference type="STRING" id="308745.A0A0F8XRY4"/>
<dbReference type="PANTHER" id="PTHR11153:SF6">
    <property type="entry name" value="SIDEROFLEXIN-5"/>
    <property type="match status" value="1"/>
</dbReference>
<dbReference type="OrthoDB" id="361494at2759"/>
<dbReference type="GO" id="GO:1990542">
    <property type="term" value="P:mitochondrial transmembrane transport"/>
    <property type="evidence" value="ECO:0007669"/>
    <property type="project" value="TreeGrafter"/>
</dbReference>
<evidence type="ECO:0000256" key="9">
    <source>
        <dbReference type="ARBA" id="ARBA00023128"/>
    </source>
</evidence>
<feature type="transmembrane region" description="Helical" evidence="12">
    <location>
        <begin position="282"/>
        <end position="306"/>
    </location>
</feature>
<dbReference type="Gene3D" id="2.130.10.10">
    <property type="entry name" value="YVTN repeat-like/Quinoprotein amine dehydrogenase"/>
    <property type="match status" value="1"/>
</dbReference>
<evidence type="ECO:0000256" key="5">
    <source>
        <dbReference type="ARBA" id="ARBA00022692"/>
    </source>
</evidence>
<evidence type="ECO:0000256" key="4">
    <source>
        <dbReference type="ARBA" id="ARBA00022574"/>
    </source>
</evidence>
<proteinExistence type="inferred from homology"/>
<reference evidence="13 14" key="1">
    <citation type="submission" date="2015-02" db="EMBL/GenBank/DDBJ databases">
        <title>Draft Genome Sequences of Two Closely-Related Aflatoxigenic Aspergillus Species Obtained from the Cote d'Ivoire.</title>
        <authorList>
            <person name="Moore G.G."/>
            <person name="Beltz S.B."/>
            <person name="Mack B.M."/>
        </authorList>
    </citation>
    <scope>NUCLEOTIDE SEQUENCE [LARGE SCALE GENOMIC DNA]</scope>
    <source>
        <strain evidence="13 14">SRRC1468</strain>
    </source>
</reference>
<evidence type="ECO:0000256" key="1">
    <source>
        <dbReference type="ARBA" id="ARBA00004225"/>
    </source>
</evidence>
<dbReference type="Pfam" id="PF03820">
    <property type="entry name" value="SFXNs"/>
    <property type="match status" value="1"/>
</dbReference>
<dbReference type="PROSITE" id="PS50294">
    <property type="entry name" value="WD_REPEATS_REGION"/>
    <property type="match status" value="3"/>
</dbReference>
<keyword evidence="14" id="KW-1185">Reference proteome</keyword>
<protein>
    <submittedName>
        <fullName evidence="13">Uncharacterized protein</fullName>
    </submittedName>
</protein>
<evidence type="ECO:0000256" key="7">
    <source>
        <dbReference type="ARBA" id="ARBA00022970"/>
    </source>
</evidence>
<comment type="similarity">
    <text evidence="2">Belongs to the sideroflexin family.</text>
</comment>
<dbReference type="InterPro" id="IPR004686">
    <property type="entry name" value="Mtc"/>
</dbReference>
<gene>
    <name evidence="13" type="ORF">ARAM_003350</name>
</gene>
<evidence type="ECO:0000256" key="12">
    <source>
        <dbReference type="SAM" id="Phobius"/>
    </source>
</evidence>
<evidence type="ECO:0000256" key="2">
    <source>
        <dbReference type="ARBA" id="ARBA00005974"/>
    </source>
</evidence>
<evidence type="ECO:0000256" key="3">
    <source>
        <dbReference type="ARBA" id="ARBA00022448"/>
    </source>
</evidence>
<dbReference type="GO" id="GO:0006865">
    <property type="term" value="P:amino acid transport"/>
    <property type="evidence" value="ECO:0007669"/>
    <property type="project" value="UniProtKB-KW"/>
</dbReference>
<keyword evidence="3" id="KW-0813">Transport</keyword>
<feature type="repeat" description="WD" evidence="11">
    <location>
        <begin position="377"/>
        <end position="413"/>
    </location>
</feature>
<name>A0A0F8XRY4_9EURO</name>
<keyword evidence="5 12" id="KW-0812">Transmembrane</keyword>
<dbReference type="InterPro" id="IPR019775">
    <property type="entry name" value="WD40_repeat_CS"/>
</dbReference>
<dbReference type="EMBL" id="JZBS01000483">
    <property type="protein sequence ID" value="KKK26262.1"/>
    <property type="molecule type" value="Genomic_DNA"/>
</dbReference>
<dbReference type="Proteomes" id="UP000034291">
    <property type="component" value="Unassembled WGS sequence"/>
</dbReference>
<dbReference type="PROSITE" id="PS00678">
    <property type="entry name" value="WD_REPEATS_1"/>
    <property type="match status" value="2"/>
</dbReference>
<comment type="caution">
    <text evidence="13">The sequence shown here is derived from an EMBL/GenBank/DDBJ whole genome shotgun (WGS) entry which is preliminary data.</text>
</comment>
<sequence length="790" mass="85988">MSSSLPGNRDLPSSQYDLTTYWGRVRHAADISDPRMLFTSSTGLEQAKRLISSYKQNELPAMTPELWQAKKVVDSTLHPDTGEPVFLPFRMSCYVLSNLIVTAGMLTPGLKTTGTLLWQITNQSLNVAINNANANKSTPLSISQMAKSYMMAVSASCSVALGLNALVPRLKGISPSTKLILGRLVPFAAVSSASALNVFLMRGEEIRQGIDVYPVLTEEEKKKREETGEPVQSLGKSKKAATIAVGETAISRVLNATPIMVVPPLVLVQLEKTKWLQARPRMVLPINLALILGTSLFALPLALGAFPQRQAISATSLEEEFWDRGGKNGQVEFNRGMALGSIVPSAFQRAQSTRLIHQLEPAPGIRFSSVKTDEDDILAHSAGVNVLAIDQYERRFMVSGGADPSLHLWDLETRGSELDYIHQPVASSTKFSHEAAHTHAITSISIYPFDPTPSTIITTSHDGTLKLSALRSDCILPVHTFKLHCTPYTHSLSCHPSSPLLIAVGSSEKPVRLLDLRSGLSTHGLPGHHSAVLSVSWAPHRPHILASASTDNRVILFDIRRAGHNSAIATLDMDDAVGLIPPANASASYQTRLAFSPHARAHNGAVTGVRWTSDGAHLVTAGQDARIRVWNATTGANTLVHFGPRIQNSASSHLAERVPLIIPCDQVEAGHETLLWANFNESDDRGEIFMFELREGTFLKRLKVPGLINRRQQPQGRSNALSAARINALAWRGNGASGEGLEVFSGHGDGTLRSWVAREPEEGPTEAEEMEQADHKRKRDVLEEIYHGFL</sequence>
<keyword evidence="4 11" id="KW-0853">WD repeat</keyword>
<dbReference type="NCBIfam" id="TIGR00798">
    <property type="entry name" value="mtc"/>
    <property type="match status" value="1"/>
</dbReference>
<dbReference type="SMART" id="SM00320">
    <property type="entry name" value="WD40"/>
    <property type="match status" value="6"/>
</dbReference>
<dbReference type="AlphaFoldDB" id="A0A0F8XRY4"/>
<keyword evidence="6" id="KW-0677">Repeat</keyword>
<keyword evidence="9" id="KW-0496">Mitochondrion</keyword>
<keyword evidence="10 12" id="KW-0472">Membrane</keyword>
<evidence type="ECO:0000313" key="13">
    <source>
        <dbReference type="EMBL" id="KKK26262.1"/>
    </source>
</evidence>
<keyword evidence="7" id="KW-0029">Amino-acid transport</keyword>
<evidence type="ECO:0000313" key="14">
    <source>
        <dbReference type="Proteomes" id="UP000034291"/>
    </source>
</evidence>
<feature type="repeat" description="WD" evidence="11">
    <location>
        <begin position="525"/>
        <end position="560"/>
    </location>
</feature>
<evidence type="ECO:0000256" key="11">
    <source>
        <dbReference type="PROSITE-ProRule" id="PRU00221"/>
    </source>
</evidence>
<dbReference type="PROSITE" id="PS50082">
    <property type="entry name" value="WD_REPEATS_2"/>
    <property type="match status" value="3"/>
</dbReference>
<evidence type="ECO:0000256" key="8">
    <source>
        <dbReference type="ARBA" id="ARBA00022989"/>
    </source>
</evidence>
<feature type="repeat" description="WD" evidence="11">
    <location>
        <begin position="599"/>
        <end position="640"/>
    </location>
</feature>
<dbReference type="InterPro" id="IPR015943">
    <property type="entry name" value="WD40/YVTN_repeat-like_dom_sf"/>
</dbReference>
<dbReference type="PANTHER" id="PTHR11153">
    <property type="entry name" value="SIDEROFLEXIN"/>
    <property type="match status" value="1"/>
</dbReference>
<dbReference type="GO" id="GO:0015075">
    <property type="term" value="F:monoatomic ion transmembrane transporter activity"/>
    <property type="evidence" value="ECO:0007669"/>
    <property type="project" value="InterPro"/>
</dbReference>
<dbReference type="FunFam" id="2.130.10.10:FF:001166">
    <property type="entry name" value="WD repeat protein (AFU_orthologue AFUA_4G09620)"/>
    <property type="match status" value="1"/>
</dbReference>